<evidence type="ECO:0000313" key="7">
    <source>
        <dbReference type="EMBL" id="RNJ57714.1"/>
    </source>
</evidence>
<comment type="caution">
    <text evidence="7">The sequence shown here is derived from an EMBL/GenBank/DDBJ whole genome shotgun (WGS) entry which is preliminary data.</text>
</comment>
<feature type="compositionally biased region" description="Low complexity" evidence="6">
    <location>
        <begin position="477"/>
        <end position="491"/>
    </location>
</feature>
<reference evidence="7 8" key="1">
    <citation type="submission" date="2018-10" db="EMBL/GenBank/DDBJ databases">
        <title>Genome sequence of Verticillium nonalfalfae VnAa140.</title>
        <authorList>
            <person name="Stajich J.E."/>
            <person name="Kasson M.T."/>
        </authorList>
    </citation>
    <scope>NUCLEOTIDE SEQUENCE [LARGE SCALE GENOMIC DNA]</scope>
    <source>
        <strain evidence="7 8">VnAa140</strain>
    </source>
</reference>
<dbReference type="PANTHER" id="PTHR21964">
    <property type="entry name" value="BREAST CANCER METASTASIS-SUPPRESSOR 1"/>
    <property type="match status" value="1"/>
</dbReference>
<keyword evidence="5" id="KW-0539">Nucleus</keyword>
<feature type="region of interest" description="Disordered" evidence="6">
    <location>
        <begin position="300"/>
        <end position="345"/>
    </location>
</feature>
<keyword evidence="2" id="KW-0678">Repressor</keyword>
<dbReference type="EMBL" id="RBVV01000036">
    <property type="protein sequence ID" value="RNJ57714.1"/>
    <property type="molecule type" value="Genomic_DNA"/>
</dbReference>
<dbReference type="Proteomes" id="UP000267145">
    <property type="component" value="Unassembled WGS sequence"/>
</dbReference>
<comment type="subcellular location">
    <subcellularLocation>
        <location evidence="1">Nucleus</location>
    </subcellularLocation>
</comment>
<dbReference type="STRING" id="1051616.A0A3M9YBI5"/>
<dbReference type="InterPro" id="IPR013907">
    <property type="entry name" value="Sds3"/>
</dbReference>
<protein>
    <recommendedName>
        <fullName evidence="9">Deacetylase complex subunit</fullName>
    </recommendedName>
</protein>
<dbReference type="GO" id="GO:0005654">
    <property type="term" value="C:nucleoplasm"/>
    <property type="evidence" value="ECO:0007669"/>
    <property type="project" value="UniProtKB-ARBA"/>
</dbReference>
<evidence type="ECO:0000256" key="2">
    <source>
        <dbReference type="ARBA" id="ARBA00022491"/>
    </source>
</evidence>
<dbReference type="Pfam" id="PF08598">
    <property type="entry name" value="Sds3"/>
    <property type="match status" value="1"/>
</dbReference>
<feature type="region of interest" description="Disordered" evidence="6">
    <location>
        <begin position="190"/>
        <end position="251"/>
    </location>
</feature>
<evidence type="ECO:0008006" key="9">
    <source>
        <dbReference type="Google" id="ProtNLM"/>
    </source>
</evidence>
<keyword evidence="4" id="KW-0804">Transcription</keyword>
<feature type="compositionally biased region" description="Polar residues" evidence="6">
    <location>
        <begin position="302"/>
        <end position="311"/>
    </location>
</feature>
<feature type="compositionally biased region" description="Polar residues" evidence="6">
    <location>
        <begin position="493"/>
        <end position="508"/>
    </location>
</feature>
<dbReference type="SMART" id="SM01401">
    <property type="entry name" value="Sds3"/>
    <property type="match status" value="1"/>
</dbReference>
<dbReference type="RefSeq" id="XP_028495872.1">
    <property type="nucleotide sequence ID" value="XM_028639804.1"/>
</dbReference>
<name>A0A3M9YBI5_9PEZI</name>
<dbReference type="GO" id="GO:0010468">
    <property type="term" value="P:regulation of gene expression"/>
    <property type="evidence" value="ECO:0007669"/>
    <property type="project" value="UniProtKB-ARBA"/>
</dbReference>
<evidence type="ECO:0000256" key="5">
    <source>
        <dbReference type="ARBA" id="ARBA00023242"/>
    </source>
</evidence>
<evidence type="ECO:0000256" key="3">
    <source>
        <dbReference type="ARBA" id="ARBA00023015"/>
    </source>
</evidence>
<feature type="region of interest" description="Disordered" evidence="6">
    <location>
        <begin position="470"/>
        <end position="517"/>
    </location>
</feature>
<keyword evidence="3" id="KW-0805">Transcription regulation</keyword>
<evidence type="ECO:0000256" key="1">
    <source>
        <dbReference type="ARBA" id="ARBA00004123"/>
    </source>
</evidence>
<evidence type="ECO:0000256" key="6">
    <source>
        <dbReference type="SAM" id="MobiDB-lite"/>
    </source>
</evidence>
<proteinExistence type="predicted"/>
<dbReference type="GeneID" id="39609344"/>
<keyword evidence="8" id="KW-1185">Reference proteome</keyword>
<sequence length="517" mass="57366">MAANESTAAAGPSKRERKRLFITEKLAFLNEKFHRERDLTYRDQLQKIQVDNTLVQRLDPYASDALEVIASARRDHAEAQTPETLPENTRTLLHMSGPRLQDFLQEVEDLIEYRDSSVAQQKHEHDRRLHQYQNEHLYKIEAANREHRALADTLRDRLINTVSSRKYRLQKEKEALEISDSSALLLHPNQFSITNPASPGGTHKRATRLRKDADDIPGYSEGKKRKRVPGEDDGSPAPARRALDPNTTTPLWQNEKLRYAAKHHGPAYSLDKLFTEKELSLTRLNASLAAHKYIQKHKVYSNGATSPNGSDSGHGDNDSAEQDGDSASAPMMERTASHTTRSTRAGINQSLLDAADASNTLELPKHIDILEPHEPTKIPSTHIASYFKTNGRVTENCPTSLTVEEANSDILLMELYKKYDAKHKPGASIDHPNGSKKLLESVVAPYVRTHYTGFRTGGRPNPKAMNENLASVEARDSAPSSLAAALGAAAPMSRQSSAAGGNTMSRQGSARGKTRKN</sequence>
<evidence type="ECO:0000256" key="4">
    <source>
        <dbReference type="ARBA" id="ARBA00023163"/>
    </source>
</evidence>
<organism evidence="7 8">
    <name type="scientific">Verticillium nonalfalfae</name>
    <dbReference type="NCBI Taxonomy" id="1051616"/>
    <lineage>
        <taxon>Eukaryota</taxon>
        <taxon>Fungi</taxon>
        <taxon>Dikarya</taxon>
        <taxon>Ascomycota</taxon>
        <taxon>Pezizomycotina</taxon>
        <taxon>Sordariomycetes</taxon>
        <taxon>Hypocreomycetidae</taxon>
        <taxon>Glomerellales</taxon>
        <taxon>Plectosphaerellaceae</taxon>
        <taxon>Verticillium</taxon>
    </lineage>
</organism>
<evidence type="ECO:0000313" key="8">
    <source>
        <dbReference type="Proteomes" id="UP000267145"/>
    </source>
</evidence>
<gene>
    <name evidence="7" type="ORF">D7B24_005655</name>
</gene>
<accession>A0A3M9YBI5</accession>
<dbReference type="AlphaFoldDB" id="A0A3M9YBI5"/>